<name>A0A0Q3TAM6_9BACI</name>
<evidence type="ECO:0000313" key="1">
    <source>
        <dbReference type="EMBL" id="KQL20357.1"/>
    </source>
</evidence>
<dbReference type="InterPro" id="IPR014962">
    <property type="entry name" value="YolD"/>
</dbReference>
<dbReference type="Pfam" id="PF08863">
    <property type="entry name" value="YolD"/>
    <property type="match status" value="1"/>
</dbReference>
<dbReference type="RefSeq" id="WP_053476894.1">
    <property type="nucleotide sequence ID" value="NZ_CP041305.1"/>
</dbReference>
<proteinExistence type="predicted"/>
<gene>
    <name evidence="1" type="ORF">AN957_18385</name>
</gene>
<dbReference type="STRING" id="1637975.AN957_18385"/>
<organism evidence="1 2">
    <name type="scientific">Cytobacillus solani</name>
    <dbReference type="NCBI Taxonomy" id="1637975"/>
    <lineage>
        <taxon>Bacteria</taxon>
        <taxon>Bacillati</taxon>
        <taxon>Bacillota</taxon>
        <taxon>Bacilli</taxon>
        <taxon>Bacillales</taxon>
        <taxon>Bacillaceae</taxon>
        <taxon>Cytobacillus</taxon>
    </lineage>
</organism>
<reference evidence="1 2" key="1">
    <citation type="submission" date="2015-09" db="EMBL/GenBank/DDBJ databases">
        <title>Genome sequencing project for genomic taxonomy and phylogenomics of Bacillus-like bacteria.</title>
        <authorList>
            <person name="Liu B."/>
            <person name="Wang J."/>
            <person name="Zhu Y."/>
            <person name="Liu G."/>
            <person name="Chen Q."/>
            <person name="Chen Z."/>
            <person name="Lan J."/>
            <person name="Che J."/>
            <person name="Ge C."/>
            <person name="Shi H."/>
            <person name="Pan Z."/>
            <person name="Liu X."/>
        </authorList>
    </citation>
    <scope>NUCLEOTIDE SEQUENCE [LARGE SCALE GENOMIC DNA]</scope>
    <source>
        <strain evidence="1 2">FJAT-18043</strain>
    </source>
</reference>
<protein>
    <recommendedName>
        <fullName evidence="3">YolD-like family protein</fullName>
    </recommendedName>
</protein>
<dbReference type="AlphaFoldDB" id="A0A0Q3TAM6"/>
<sequence>MIRDRGRIKWTAMMLPEHVKLLRDWAEEDRHEQKREIDEQALESMNDCISEAMEYGRAVTLTYYQHKNYHLVIGNIHYWDEINHKVHIVDHFGEVHQIRISEIADVRFTD</sequence>
<accession>A0A0Q3TAM6</accession>
<dbReference type="PANTHER" id="PTHR40051">
    <property type="entry name" value="IG HYPOTHETICAL 15966"/>
    <property type="match status" value="1"/>
</dbReference>
<keyword evidence="2" id="KW-1185">Reference proteome</keyword>
<dbReference type="PANTHER" id="PTHR40051:SF1">
    <property type="entry name" value="YOLD-LIKE FAMILY PROTEIN"/>
    <property type="match status" value="1"/>
</dbReference>
<evidence type="ECO:0008006" key="3">
    <source>
        <dbReference type="Google" id="ProtNLM"/>
    </source>
</evidence>
<dbReference type="Proteomes" id="UP000050996">
    <property type="component" value="Unassembled WGS sequence"/>
</dbReference>
<dbReference type="PATRIC" id="fig|1637975.4.peg.3625"/>
<comment type="caution">
    <text evidence="1">The sequence shown here is derived from an EMBL/GenBank/DDBJ whole genome shotgun (WGS) entry which is preliminary data.</text>
</comment>
<dbReference type="EMBL" id="LJIX01000006">
    <property type="protein sequence ID" value="KQL20357.1"/>
    <property type="molecule type" value="Genomic_DNA"/>
</dbReference>
<evidence type="ECO:0000313" key="2">
    <source>
        <dbReference type="Proteomes" id="UP000050996"/>
    </source>
</evidence>